<dbReference type="EMBL" id="BSXT01005166">
    <property type="protein sequence ID" value="GMF59944.1"/>
    <property type="molecule type" value="Genomic_DNA"/>
</dbReference>
<dbReference type="OrthoDB" id="129170at2759"/>
<organism evidence="1 2">
    <name type="scientific">Phytophthora fragariaefolia</name>
    <dbReference type="NCBI Taxonomy" id="1490495"/>
    <lineage>
        <taxon>Eukaryota</taxon>
        <taxon>Sar</taxon>
        <taxon>Stramenopiles</taxon>
        <taxon>Oomycota</taxon>
        <taxon>Peronosporomycetes</taxon>
        <taxon>Peronosporales</taxon>
        <taxon>Peronosporaceae</taxon>
        <taxon>Phytophthora</taxon>
    </lineage>
</organism>
<gene>
    <name evidence="1" type="ORF">Pfra01_002599700</name>
</gene>
<dbReference type="Proteomes" id="UP001165121">
    <property type="component" value="Unassembled WGS sequence"/>
</dbReference>
<dbReference type="AlphaFoldDB" id="A0A9W6Y952"/>
<evidence type="ECO:0000313" key="1">
    <source>
        <dbReference type="EMBL" id="GMF59944.1"/>
    </source>
</evidence>
<sequence>MYADSLPCQWTDFTHCRCRSRHSTRVPPGTRSVHSSIGAIISYDRDVEFHWGVQLRSATDAHELKVGGFADDTASYLQDASYMSALLHITTRFGQASGLIINESKTIIISLNDRADITLPPLPVGFHYQPASEIARYLGIRVGNSMTTETNWQLAERRVRTRLLLACCRTLTADQRALVASSVIIPALLYVGRHAWPTSSIVKRLSSCIHNFVWHGCFEESSTGRKAWVLPDIAGLQRSEGGLALPDLSTELLAMAAVTVEEWARKSTRVRRLVGDILCAIDHSNADGMTYITPGYSPRSISGFGRRRTLFSVDVTMIVHFGAQPLQPGHHTVVREFIRRAQHVIPESLAWIDNSITIDCRELVGSPSNACRQFLRQQYGQFRREWLEYIDMAFLEQLPGTEDPEYTEWWTYVKLHKVRLGHILQWEVKEAGVVTFKDVTKGAIYLPRSLITVVIGNFPDLLYRKSEDSELGFTATPSNHPLTACIRDREYDGATVIAIKTSTTEPENITAVSSELVARKL</sequence>
<protein>
    <submittedName>
        <fullName evidence="1">Unnamed protein product</fullName>
    </submittedName>
</protein>
<name>A0A9W6Y952_9STRA</name>
<reference evidence="1" key="1">
    <citation type="submission" date="2023-04" db="EMBL/GenBank/DDBJ databases">
        <title>Phytophthora fragariaefolia NBRC 109709.</title>
        <authorList>
            <person name="Ichikawa N."/>
            <person name="Sato H."/>
            <person name="Tonouchi N."/>
        </authorList>
    </citation>
    <scope>NUCLEOTIDE SEQUENCE</scope>
    <source>
        <strain evidence="1">NBRC 109709</strain>
    </source>
</reference>
<comment type="caution">
    <text evidence="1">The sequence shown here is derived from an EMBL/GenBank/DDBJ whole genome shotgun (WGS) entry which is preliminary data.</text>
</comment>
<accession>A0A9W6Y952</accession>
<evidence type="ECO:0000313" key="2">
    <source>
        <dbReference type="Proteomes" id="UP001165121"/>
    </source>
</evidence>
<keyword evidence="2" id="KW-1185">Reference proteome</keyword>
<proteinExistence type="predicted"/>